<reference evidence="2" key="2">
    <citation type="submission" date="2014-07" db="EMBL/GenBank/DDBJ databases">
        <authorList>
            <person name="Hull J."/>
        </authorList>
    </citation>
    <scope>NUCLEOTIDE SEQUENCE</scope>
</reference>
<keyword evidence="1" id="KW-0732">Signal</keyword>
<sequence>MCVALMLSSLITTLYVQRQWLATKISKVVKCWIPVKTTTLVCTEREPLEGRETLKITTEEEHESDNGVMVMEVVENLADFEKYNAEPFRTGPSMADMTVTCKPKLY</sequence>
<gene>
    <name evidence="2" type="primary">gshB_1</name>
    <name evidence="2" type="ORF">CM83_99666</name>
</gene>
<evidence type="ECO:0000313" key="2">
    <source>
        <dbReference type="EMBL" id="JAG12867.1"/>
    </source>
</evidence>
<evidence type="ECO:0000256" key="1">
    <source>
        <dbReference type="SAM" id="SignalP"/>
    </source>
</evidence>
<feature type="signal peptide" evidence="1">
    <location>
        <begin position="1"/>
        <end position="18"/>
    </location>
</feature>
<feature type="chain" id="PRO_5002054057" evidence="1">
    <location>
        <begin position="19"/>
        <end position="106"/>
    </location>
</feature>
<dbReference type="AlphaFoldDB" id="A0A0A9WWM1"/>
<accession>A0A0A9WWM1</accession>
<dbReference type="EMBL" id="GBHO01030737">
    <property type="protein sequence ID" value="JAG12867.1"/>
    <property type="molecule type" value="Transcribed_RNA"/>
</dbReference>
<organism evidence="2">
    <name type="scientific">Lygus hesperus</name>
    <name type="common">Western plant bug</name>
    <dbReference type="NCBI Taxonomy" id="30085"/>
    <lineage>
        <taxon>Eukaryota</taxon>
        <taxon>Metazoa</taxon>
        <taxon>Ecdysozoa</taxon>
        <taxon>Arthropoda</taxon>
        <taxon>Hexapoda</taxon>
        <taxon>Insecta</taxon>
        <taxon>Pterygota</taxon>
        <taxon>Neoptera</taxon>
        <taxon>Paraneoptera</taxon>
        <taxon>Hemiptera</taxon>
        <taxon>Heteroptera</taxon>
        <taxon>Panheteroptera</taxon>
        <taxon>Cimicomorpha</taxon>
        <taxon>Miridae</taxon>
        <taxon>Mirini</taxon>
        <taxon>Lygus</taxon>
    </lineage>
</organism>
<protein>
    <submittedName>
        <fullName evidence="2">Glutathione synthetase</fullName>
    </submittedName>
</protein>
<name>A0A0A9WWM1_LYGHE</name>
<reference evidence="2" key="1">
    <citation type="journal article" date="2014" name="PLoS ONE">
        <title>Transcriptome-Based Identification of ABC Transporters in the Western Tarnished Plant Bug Lygus hesperus.</title>
        <authorList>
            <person name="Hull J.J."/>
            <person name="Chaney K."/>
            <person name="Geib S.M."/>
            <person name="Fabrick J.A."/>
            <person name="Brent C.S."/>
            <person name="Walsh D."/>
            <person name="Lavine L.C."/>
        </authorList>
    </citation>
    <scope>NUCLEOTIDE SEQUENCE</scope>
</reference>
<proteinExistence type="predicted"/>